<dbReference type="InterPro" id="IPR042279">
    <property type="entry name" value="Pep_M60_3"/>
</dbReference>
<dbReference type="Proteomes" id="UP000095256">
    <property type="component" value="Unassembled WGS sequence"/>
</dbReference>
<dbReference type="AlphaFoldDB" id="A0A1E5L0R2"/>
<dbReference type="RefSeq" id="WP_069697357.1">
    <property type="nucleotide sequence ID" value="NZ_JAGGMA010000008.1"/>
</dbReference>
<gene>
    <name evidence="2" type="ORF">BCR26_08375</name>
</gene>
<evidence type="ECO:0000313" key="2">
    <source>
        <dbReference type="EMBL" id="OEH83673.1"/>
    </source>
</evidence>
<dbReference type="Gene3D" id="3.40.390.80">
    <property type="entry name" value="Peptidase M60, enhancin-like domain 2"/>
    <property type="match status" value="1"/>
</dbReference>
<comment type="caution">
    <text evidence="2">The sequence shown here is derived from an EMBL/GenBank/DDBJ whole genome shotgun (WGS) entry which is preliminary data.</text>
</comment>
<dbReference type="Pfam" id="PF03272">
    <property type="entry name" value="Mucin_bdg"/>
    <property type="match status" value="4"/>
</dbReference>
<evidence type="ECO:0000259" key="1">
    <source>
        <dbReference type="PROSITE" id="PS51723"/>
    </source>
</evidence>
<dbReference type="SMART" id="SM01276">
    <property type="entry name" value="M60-like"/>
    <property type="match status" value="1"/>
</dbReference>
<feature type="domain" description="Peptidase M60" evidence="1">
    <location>
        <begin position="53"/>
        <end position="353"/>
    </location>
</feature>
<dbReference type="STRING" id="762845.BCR26_08375"/>
<protein>
    <recommendedName>
        <fullName evidence="1">Peptidase M60 domain-containing protein</fullName>
    </recommendedName>
</protein>
<dbReference type="Gene3D" id="1.10.390.30">
    <property type="entry name" value="Peptidase M60, enhancin-like domain 3"/>
    <property type="match status" value="1"/>
</dbReference>
<dbReference type="PROSITE" id="PS51723">
    <property type="entry name" value="PEPTIDASE_M60"/>
    <property type="match status" value="1"/>
</dbReference>
<evidence type="ECO:0000313" key="3">
    <source>
        <dbReference type="Proteomes" id="UP000095256"/>
    </source>
</evidence>
<dbReference type="OrthoDB" id="2392728at2"/>
<reference evidence="2 3" key="1">
    <citation type="submission" date="2016-09" db="EMBL/GenBank/DDBJ databases">
        <authorList>
            <person name="Capua I."/>
            <person name="De Benedictis P."/>
            <person name="Joannis T."/>
            <person name="Lombin L.H."/>
            <person name="Cattoli G."/>
        </authorList>
    </citation>
    <scope>NUCLEOTIDE SEQUENCE [LARGE SCALE GENOMIC DNA]</scope>
    <source>
        <strain evidence="2 3">LMG 25899</strain>
    </source>
</reference>
<sequence length="1146" mass="129840">MKKRGFVLIVIYLVLLFGGAYQGNAQEIKTQEIVSIEEPKWIFNAGTSKGRYHDRQDLGFVLQKNTVLKIRQTNPQFKDKLTVRLLGNDSKKEQSVKVGSDWITISSKEESLVPFVDTPYNAEGAMLMYEIESDQASKPLPIYELNDNEDHFFKLWDSSDAEYALIKGNDFQLLLPKLDEKKVQNLKDFDSLNTLIEHYNDLFRFYNQMAGFDDSAPTNKNGTNRYFLKADINGAGGAYYGSYWTASTESTTDMWLKKVSWGTLHEIAHGYQTGFDGQGMYTGEVSNNLFGVQYQYEKYGKHADKIGWLFNYGKKDAVEKNLYTKIVKNDGTYASVNNREKLILLTMLKQKAGNVAFTKMYQDYRVIANQPDFKRADYPLPDLLNRNYSDVSQLDFTPVLERWGLSLQEGQADINRHQNYPAVASLADVVPEGKLVAARALIDPNLLITSNFEIVKNEEIAALGLQGTATIQLKVNDLDEVKGTKIRLKEGNKVVQEKEITSESVLFNQLPNGVYTIEFVGEVMTKYIASQQYLYVKESENNIEIKLSKLNVSSFMNQSINFLGLSDRKFGEFKTNLNEGTGTVSVTSATPHKYYSGETYMTVKVSDENGVEKYSKVIEGTEVTVKSETISLVEGDRVEIYHAETRNRLTSTEEIINKTEKTNTWLVTSKGLENIALPNNLEQELIKKIEAEGTELLQNERRKDISIQKSNVKKNLLLAIQSLPDPVNTQLIEKYAELFLSSKPQQGQAFEYTFKGVYDRVFATLIVSLNEGKGVIKTQGIQPHSYFNEKYASIIIQDQNGLNKYSKEYIGKSNYRASQEEVSIKVGDYITVYHTEFKNRLLIQNQGTRENLETKETITYQVTADGLALVETSDIPKPKPEDGRAFAYTFKGLSDRVFATMDVALNEGKAVIETKGGQPHFNFVNEKYASIIIQNQKGSSKYVKEYIGSNAYEASREEVSIKVGDYITVYHAEFKNCLLIQNQATADELETKETITYQVTINGLVLVETNDIPKPKPEDGQAFEYTFKGLSDRVFATMSVSLNEGKAVIQTKATQPHWYFTETYASITIQDQNGSIKHTKEYIGRKNYPAEKDEVLLVEGDFITVYHAEFKNRLLIQNQVTTEKLTTATTVIYQVTEDGMELVEVE</sequence>
<accession>A0A1E5L0R2</accession>
<organism evidence="2 3">
    <name type="scientific">Enterococcus rivorum</name>
    <dbReference type="NCBI Taxonomy" id="762845"/>
    <lineage>
        <taxon>Bacteria</taxon>
        <taxon>Bacillati</taxon>
        <taxon>Bacillota</taxon>
        <taxon>Bacilli</taxon>
        <taxon>Lactobacillales</taxon>
        <taxon>Enterococcaceae</taxon>
        <taxon>Enterococcus</taxon>
    </lineage>
</organism>
<dbReference type="InterPro" id="IPR031161">
    <property type="entry name" value="Peptidase_M60_dom"/>
</dbReference>
<dbReference type="InterPro" id="IPR004954">
    <property type="entry name" value="Mucin-bd"/>
</dbReference>
<proteinExistence type="predicted"/>
<keyword evidence="3" id="KW-1185">Reference proteome</keyword>
<dbReference type="Pfam" id="PF13402">
    <property type="entry name" value="Peptidase_M60"/>
    <property type="match status" value="1"/>
</dbReference>
<name>A0A1E5L0R2_9ENTE</name>
<dbReference type="EMBL" id="MIEK01000004">
    <property type="protein sequence ID" value="OEH83673.1"/>
    <property type="molecule type" value="Genomic_DNA"/>
</dbReference>